<dbReference type="RefSeq" id="XP_018983736.1">
    <property type="nucleotide sequence ID" value="XM_019132782.1"/>
</dbReference>
<organism evidence="2 3">
    <name type="scientific">Babjeviella inositovora NRRL Y-12698</name>
    <dbReference type="NCBI Taxonomy" id="984486"/>
    <lineage>
        <taxon>Eukaryota</taxon>
        <taxon>Fungi</taxon>
        <taxon>Dikarya</taxon>
        <taxon>Ascomycota</taxon>
        <taxon>Saccharomycotina</taxon>
        <taxon>Pichiomycetes</taxon>
        <taxon>Serinales incertae sedis</taxon>
        <taxon>Babjeviella</taxon>
    </lineage>
</organism>
<keyword evidence="3" id="KW-1185">Reference proteome</keyword>
<sequence length="271" mass="29696">MFSFLSIPHGESHDNPYGNTWANSNPKCNKANPTFSDGHPFLDQGSVLLYSLFSPTSISPEYSHASQTSSYTLNHHPKNSGRARHSKKQTQCKSPVLSTDVSNHSLRLTLTVPGRKVKLNHCELCIRQDSHDPTKSKLSIKSKKYKFKKHVRVDSAKFDMADAHTVVKNGILVISIPTRHTEANPKTAAEAVAIATEGSSEVSNAIHDPGCFDSCASYTLDISEDFMDGGSAPSSVSSSPTLPEWELGKISKEPTLEEIEDAEFTRLRLAV</sequence>
<dbReference type="GeneID" id="30150635"/>
<feature type="compositionally biased region" description="Basic residues" evidence="1">
    <location>
        <begin position="75"/>
        <end position="90"/>
    </location>
</feature>
<protein>
    <recommendedName>
        <fullName evidence="4">SHSP domain-containing protein</fullName>
    </recommendedName>
</protein>
<dbReference type="EMBL" id="KV454435">
    <property type="protein sequence ID" value="ODQ78408.1"/>
    <property type="molecule type" value="Genomic_DNA"/>
</dbReference>
<evidence type="ECO:0008006" key="4">
    <source>
        <dbReference type="Google" id="ProtNLM"/>
    </source>
</evidence>
<proteinExistence type="predicted"/>
<dbReference type="Proteomes" id="UP000094336">
    <property type="component" value="Unassembled WGS sequence"/>
</dbReference>
<feature type="region of interest" description="Disordered" evidence="1">
    <location>
        <begin position="65"/>
        <end position="98"/>
    </location>
</feature>
<evidence type="ECO:0000313" key="2">
    <source>
        <dbReference type="EMBL" id="ODQ78408.1"/>
    </source>
</evidence>
<dbReference type="AlphaFoldDB" id="A0A1E3QLB5"/>
<accession>A0A1E3QLB5</accession>
<gene>
    <name evidence="2" type="ORF">BABINDRAFT_83496</name>
</gene>
<name>A0A1E3QLB5_9ASCO</name>
<evidence type="ECO:0000313" key="3">
    <source>
        <dbReference type="Proteomes" id="UP000094336"/>
    </source>
</evidence>
<reference evidence="3" key="1">
    <citation type="submission" date="2016-05" db="EMBL/GenBank/DDBJ databases">
        <title>Comparative genomics of biotechnologically important yeasts.</title>
        <authorList>
            <consortium name="DOE Joint Genome Institute"/>
            <person name="Riley R."/>
            <person name="Haridas S."/>
            <person name="Wolfe K.H."/>
            <person name="Lopes M.R."/>
            <person name="Hittinger C.T."/>
            <person name="Goker M."/>
            <person name="Salamov A."/>
            <person name="Wisecaver J."/>
            <person name="Long T.M."/>
            <person name="Aerts A.L."/>
            <person name="Barry K."/>
            <person name="Choi C."/>
            <person name="Clum A."/>
            <person name="Coughlan A.Y."/>
            <person name="Deshpande S."/>
            <person name="Douglass A.P."/>
            <person name="Hanson S.J."/>
            <person name="Klenk H.-P."/>
            <person name="Labutti K."/>
            <person name="Lapidus A."/>
            <person name="Lindquist E."/>
            <person name="Lipzen A."/>
            <person name="Meier-Kolthoff J.P."/>
            <person name="Ohm R.A."/>
            <person name="Otillar R.P."/>
            <person name="Pangilinan J."/>
            <person name="Peng Y."/>
            <person name="Rokas A."/>
            <person name="Rosa C.A."/>
            <person name="Scheuner C."/>
            <person name="Sibirny A.A."/>
            <person name="Slot J.C."/>
            <person name="Stielow J.B."/>
            <person name="Sun H."/>
            <person name="Kurtzman C.P."/>
            <person name="Blackwell M."/>
            <person name="Grigoriev I.V."/>
            <person name="Jeffries T.W."/>
        </authorList>
    </citation>
    <scope>NUCLEOTIDE SEQUENCE [LARGE SCALE GENOMIC DNA]</scope>
    <source>
        <strain evidence="3">NRRL Y-12698</strain>
    </source>
</reference>
<evidence type="ECO:0000256" key="1">
    <source>
        <dbReference type="SAM" id="MobiDB-lite"/>
    </source>
</evidence>